<dbReference type="InterPro" id="IPR050753">
    <property type="entry name" value="Peptidase_M14_domain"/>
</dbReference>
<dbReference type="GO" id="GO:0006518">
    <property type="term" value="P:peptide metabolic process"/>
    <property type="evidence" value="ECO:0007669"/>
    <property type="project" value="TreeGrafter"/>
</dbReference>
<keyword evidence="5" id="KW-0479">Metal-binding</keyword>
<dbReference type="Pfam" id="PF00246">
    <property type="entry name" value="Peptidase_M14"/>
    <property type="match status" value="4"/>
</dbReference>
<dbReference type="GO" id="GO:0005615">
    <property type="term" value="C:extracellular space"/>
    <property type="evidence" value="ECO:0007669"/>
    <property type="project" value="TreeGrafter"/>
</dbReference>
<dbReference type="SUPFAM" id="SSF53187">
    <property type="entry name" value="Zn-dependent exopeptidases"/>
    <property type="match status" value="4"/>
</dbReference>
<dbReference type="GO" id="GO:0016485">
    <property type="term" value="P:protein processing"/>
    <property type="evidence" value="ECO:0007669"/>
    <property type="project" value="TreeGrafter"/>
</dbReference>
<reference evidence="14" key="1">
    <citation type="submission" date="2021-02" db="EMBL/GenBank/DDBJ databases">
        <authorList>
            <person name="Bekaert M."/>
        </authorList>
    </citation>
    <scope>NUCLEOTIDE SEQUENCE</scope>
    <source>
        <strain evidence="14">IoA-00</strain>
    </source>
</reference>
<dbReference type="GO" id="GO:0004181">
    <property type="term" value="F:metallocarboxypeptidase activity"/>
    <property type="evidence" value="ECO:0007669"/>
    <property type="project" value="UniProtKB-EC"/>
</dbReference>
<dbReference type="InterPro" id="IPR057246">
    <property type="entry name" value="CARBOXYPEPT_ZN_1"/>
</dbReference>
<dbReference type="InterPro" id="IPR012677">
    <property type="entry name" value="Nucleotide-bd_a/b_plait_sf"/>
</dbReference>
<gene>
    <name evidence="14" type="ORF">LSAA_1285</name>
</gene>
<dbReference type="Gene3D" id="2.60.40.1120">
    <property type="entry name" value="Carboxypeptidase-like, regulatory domain"/>
    <property type="match status" value="1"/>
</dbReference>
<feature type="domain" description="Peptidase M14" evidence="13">
    <location>
        <begin position="421"/>
        <end position="722"/>
    </location>
</feature>
<dbReference type="InterPro" id="IPR008969">
    <property type="entry name" value="CarboxyPept-like_regulatory"/>
</dbReference>
<dbReference type="InterPro" id="IPR000504">
    <property type="entry name" value="RRM_dom"/>
</dbReference>
<dbReference type="SUPFAM" id="SSF54928">
    <property type="entry name" value="RNA-binding domain, RBD"/>
    <property type="match status" value="2"/>
</dbReference>
<evidence type="ECO:0000256" key="11">
    <source>
        <dbReference type="PROSITE-ProRule" id="PRU01379"/>
    </source>
</evidence>
<keyword evidence="3 14" id="KW-0121">Carboxypeptidase</keyword>
<dbReference type="PANTHER" id="PTHR11532:SF73">
    <property type="entry name" value="CARBOXYPEPTIDASE D"/>
    <property type="match status" value="1"/>
</dbReference>
<dbReference type="Proteomes" id="UP000675881">
    <property type="component" value="Chromosome 1"/>
</dbReference>
<evidence type="ECO:0000256" key="1">
    <source>
        <dbReference type="ARBA" id="ARBA00001947"/>
    </source>
</evidence>
<dbReference type="EC" id="3.4.17.22" evidence="14"/>
<dbReference type="PROSITE" id="PS00133">
    <property type="entry name" value="CARBOXYPEPT_ZN_2"/>
    <property type="match status" value="2"/>
</dbReference>
<dbReference type="Gene3D" id="3.40.630.10">
    <property type="entry name" value="Zn peptidases"/>
    <property type="match status" value="4"/>
</dbReference>
<feature type="active site" description="Proton donor/acceptor" evidence="11">
    <location>
        <position position="692"/>
    </location>
</feature>
<dbReference type="Gene3D" id="3.30.70.330">
    <property type="match status" value="2"/>
</dbReference>
<evidence type="ECO:0000313" key="15">
    <source>
        <dbReference type="Proteomes" id="UP000675881"/>
    </source>
</evidence>
<dbReference type="GO" id="GO:0003723">
    <property type="term" value="F:RNA binding"/>
    <property type="evidence" value="ECO:0007669"/>
    <property type="project" value="UniProtKB-UniRule"/>
</dbReference>
<keyword evidence="7" id="KW-0862">Zinc</keyword>
<evidence type="ECO:0000256" key="2">
    <source>
        <dbReference type="ARBA" id="ARBA00005988"/>
    </source>
</evidence>
<evidence type="ECO:0000256" key="6">
    <source>
        <dbReference type="ARBA" id="ARBA00022801"/>
    </source>
</evidence>
<feature type="domain" description="RRM" evidence="12">
    <location>
        <begin position="128"/>
        <end position="210"/>
    </location>
</feature>
<dbReference type="PROSITE" id="PS00132">
    <property type="entry name" value="CARBOXYPEPT_ZN_1"/>
    <property type="match status" value="1"/>
</dbReference>
<evidence type="ECO:0000259" key="13">
    <source>
        <dbReference type="PROSITE" id="PS52035"/>
    </source>
</evidence>
<keyword evidence="8 10" id="KW-0694">RNA-binding</keyword>
<evidence type="ECO:0000256" key="9">
    <source>
        <dbReference type="ARBA" id="ARBA00023180"/>
    </source>
</evidence>
<keyword evidence="9" id="KW-0325">Glycoprotein</keyword>
<dbReference type="SMART" id="SM00360">
    <property type="entry name" value="RRM"/>
    <property type="match status" value="2"/>
</dbReference>
<accession>A0A7R8CFY8</accession>
<dbReference type="OrthoDB" id="1875751at2759"/>
<dbReference type="PRINTS" id="PR00765">
    <property type="entry name" value="CRBOXYPTASEA"/>
</dbReference>
<dbReference type="CDD" id="cd11308">
    <property type="entry name" value="Peptidase_M14NE-CP-C_like"/>
    <property type="match status" value="1"/>
</dbReference>
<dbReference type="PANTHER" id="PTHR11532">
    <property type="entry name" value="PROTEASE M14 CARBOXYPEPTIDASE"/>
    <property type="match status" value="1"/>
</dbReference>
<dbReference type="PROSITE" id="PS50102">
    <property type="entry name" value="RRM"/>
    <property type="match status" value="2"/>
</dbReference>
<evidence type="ECO:0000313" key="14">
    <source>
        <dbReference type="EMBL" id="CAF2770497.1"/>
    </source>
</evidence>
<dbReference type="InterPro" id="IPR057247">
    <property type="entry name" value="CARBOXYPEPT_ZN_2"/>
</dbReference>
<dbReference type="SUPFAM" id="SSF49464">
    <property type="entry name" value="Carboxypeptidase regulatory domain-like"/>
    <property type="match status" value="1"/>
</dbReference>
<dbReference type="CDD" id="cd03858">
    <property type="entry name" value="M14_CP_N-E_like"/>
    <property type="match status" value="1"/>
</dbReference>
<keyword evidence="15" id="KW-1185">Reference proteome</keyword>
<dbReference type="Pfam" id="PF00076">
    <property type="entry name" value="RRM_1"/>
    <property type="match status" value="2"/>
</dbReference>
<keyword evidence="4" id="KW-0645">Protease</keyword>
<evidence type="ECO:0000256" key="4">
    <source>
        <dbReference type="ARBA" id="ARBA00022670"/>
    </source>
</evidence>
<evidence type="ECO:0000256" key="3">
    <source>
        <dbReference type="ARBA" id="ARBA00022645"/>
    </source>
</evidence>
<dbReference type="SMART" id="SM00631">
    <property type="entry name" value="Zn_pept"/>
    <property type="match status" value="2"/>
</dbReference>
<keyword evidence="6 14" id="KW-0378">Hydrolase</keyword>
<organism evidence="14 15">
    <name type="scientific">Lepeophtheirus salmonis</name>
    <name type="common">Salmon louse</name>
    <name type="synonym">Caligus salmonis</name>
    <dbReference type="NCBI Taxonomy" id="72036"/>
    <lineage>
        <taxon>Eukaryota</taxon>
        <taxon>Metazoa</taxon>
        <taxon>Ecdysozoa</taxon>
        <taxon>Arthropoda</taxon>
        <taxon>Crustacea</taxon>
        <taxon>Multicrustacea</taxon>
        <taxon>Hexanauplia</taxon>
        <taxon>Copepoda</taxon>
        <taxon>Siphonostomatoida</taxon>
        <taxon>Caligidae</taxon>
        <taxon>Lepeophtheirus</taxon>
    </lineage>
</organism>
<evidence type="ECO:0000256" key="8">
    <source>
        <dbReference type="ARBA" id="ARBA00022884"/>
    </source>
</evidence>
<protein>
    <submittedName>
        <fullName evidence="14">CPD</fullName>
        <ecNumber evidence="14">3.4.17.22</ecNumber>
    </submittedName>
</protein>
<comment type="cofactor">
    <cofactor evidence="1">
        <name>Zn(2+)</name>
        <dbReference type="ChEBI" id="CHEBI:29105"/>
    </cofactor>
</comment>
<sequence>MKEEITEELKVFSNEESEVMDLFVGNLSLYTTEFKLQTYFSTFGTLTSVKICTHPENGKNKRFGFLNFESADVISKILNYPRHEIDGKILEIRYASKNMLNKRKNSVVKAKSPENEEVNPRIETSNKAKIFVGGVSQNAKVDDLRSYFSSFGPVQNVTLLPDHITGRHRGFGFVTFENESTAEVVCSSRYHTIKMKKVECKKASVSRATKSYSDTKKPLLEPPIAPPPTRLFPMIDPNNKSPGLLGEHPWQALTNTGTGGLLLNPYALYPSPFPFTPVYIDPCMSLGSPHHPPTLQLPSSSVSSYKVLNHRVLSDSSLRYSPYTLQGRIHSSQESSPYSPSAFMSPAGHHGTGGYQQPLLLSSLSTNTDDSVIKQWRDAGNYINNKRTIAGARARILFLTPCIVSAYDDGTSLLPHVSMDHYHNYTQLETIFKNLTNSYPTLARMYSIGKSVEGRELWVLRVTVGAHEEDRKLRKPMFKYVANMHGNEALGRELVIYLSDYLLSNYGKITRVTSLLESTEIWLMPSLNPDGFEASSEGNCYLDEADGGAGRANANGKDLNRNFPDQFIDEADSQSLFKNREPETLAAMTWIVSNPFVLSGNLHGGSVVTSYPFDNSPYLSIFSKYSPAPDDTLFIQLAHIYADNHVVMKRGNGCPGESFPGGITNGALWYDVPGGMEDFNYVRSNCFEITMELSCCKYPQSRTLKAEWEMNKESLLAYMEATHVGAHGIVSDQDTKKGIQDAIIEVKSINHNLTSTSRGEYWRLLPYGKFELRVHAYGYKSSRFMPIEISKKNPTVGIDFYLTKEVVKIPLREDGFMRAPEFKYHHYKNLTEFLRFYSNEYKSISRMYSIGKSNQGRELWVMEISDNPGKHEFLEPEFKYIANMHGDETVELKKLVDSTRLHFMPSMNPDGFELRTRENGNMVDLNRNFPDQFVGDPSGFEIETSAVIKWSKSHNFILSANLHGGSLVANYPFDNNKEGHKGPSLSPDDNIFEYLSLIYSNAHKKMHQGGYCSLERFLHGIVNGANWYVLSGGMQDWNYINTNDFEITLELSCDKYPHPEQLSIYWDDNKEALLKYIEQVHNSVKGYAIDKETGDIIKNITIEVEGISHPIISGESGYETKTLRGVKTGDVLNVTFSKDDSDYWSKRYDFNLSKNIDKSQNYQSDIEMRSTLAELENMYPQIAEAFINEADWSGIYGSQPVGREIALRFALHLAHGFAKEKDPHIVELFNRINIWIIPGGDPEGFLHSKEGQCSYGESDSFIKETGSRFGSSSSSAISSFDTFFKNHDIKVGLSLEGEGEFIRIPWDEDEAKTSPRINLASFEHLGSAFLKRFKTSNCSKVKGGIVQGSQLSVYSHTILDYSYHNFGVIFLSAHISCCNYPYARDLTLIWKNILCSLMDFVDAAGQGIYGTITDMKGTPLESPIVTFRGSRIKVNKGSFMLVLPEGNNYKVNIKHESYDPKSSEFSIISHHLNKKNIVMDLVVSTDLKYYSKDSDQLVFLQNLTSKFPDFATHYPIGLDSHGNHMRVLEISNDLNKCQEKPGLKFLGGLRSDPVSTEMLLFLADFILTHRNLDDEVGRVFQNYCLHFVFISSNNMWGSNENCNVSSPFLDEEFASSSSSPEARNLMAWMRKKKFVFSLHIMGNTEDIYLPNSAVNFDYAERLTASLSSRYINSLQSTSPTCTQNPSIKYSQSSYSMSNMNWNEFEIIELGLGISCCPYPEVTELTHIWSRHRRSLLSLISSGLQGIHISIPQEGSSVQIQEISSNDFLVDNGNLWIALPEGLYTLSIDIPGHITTNKIVRVYTGEFTHILSPLPPTERRKRRRRNYDGFTPLHGSSWKGDSRYTDEDEFEDDVEEDDIESHQATSDFNLKTTSYQDDFDEDDEDWELTSLWNQSQIFVFQKPCCKLDRRVYLSKDEMINLNIKGISYKICDQETGDSALFLPIMNVKTPLPLPDFERKKKDVLFDMTHLHVYILSVQ</sequence>
<dbReference type="PROSITE" id="PS52035">
    <property type="entry name" value="PEPTIDASE_M14"/>
    <property type="match status" value="2"/>
</dbReference>
<feature type="active site" description="Proton donor/acceptor" evidence="11">
    <location>
        <position position="1050"/>
    </location>
</feature>
<name>A0A7R8CFY8_LEPSM</name>
<dbReference type="GO" id="GO:0008270">
    <property type="term" value="F:zinc ion binding"/>
    <property type="evidence" value="ECO:0007669"/>
    <property type="project" value="InterPro"/>
</dbReference>
<evidence type="ECO:0000256" key="10">
    <source>
        <dbReference type="PROSITE-ProRule" id="PRU00176"/>
    </source>
</evidence>
<evidence type="ECO:0000256" key="5">
    <source>
        <dbReference type="ARBA" id="ARBA00022723"/>
    </source>
</evidence>
<feature type="domain" description="Peptidase M14" evidence="13">
    <location>
        <begin position="823"/>
        <end position="1080"/>
    </location>
</feature>
<proteinExistence type="inferred from homology"/>
<evidence type="ECO:0000259" key="12">
    <source>
        <dbReference type="PROSITE" id="PS50102"/>
    </source>
</evidence>
<dbReference type="EMBL" id="HG994580">
    <property type="protein sequence ID" value="CAF2770497.1"/>
    <property type="molecule type" value="Genomic_DNA"/>
</dbReference>
<dbReference type="CDD" id="cd03868">
    <property type="entry name" value="M14_CPD_I"/>
    <property type="match status" value="1"/>
</dbReference>
<dbReference type="FunFam" id="3.40.630.10:FF:000020">
    <property type="entry name" value="Carboxypeptidase D"/>
    <property type="match status" value="1"/>
</dbReference>
<dbReference type="InterPro" id="IPR000834">
    <property type="entry name" value="Peptidase_M14"/>
</dbReference>
<evidence type="ECO:0000256" key="7">
    <source>
        <dbReference type="ARBA" id="ARBA00022833"/>
    </source>
</evidence>
<comment type="similarity">
    <text evidence="2 11">Belongs to the peptidase M14 family.</text>
</comment>
<feature type="domain" description="RRM" evidence="12">
    <location>
        <begin position="20"/>
        <end position="97"/>
    </location>
</feature>
<dbReference type="InterPro" id="IPR035979">
    <property type="entry name" value="RBD_domain_sf"/>
</dbReference>